<keyword evidence="4 8" id="KW-0812">Transmembrane</keyword>
<keyword evidence="7" id="KW-0046">Antibiotic resistance</keyword>
<proteinExistence type="predicted"/>
<evidence type="ECO:0000256" key="4">
    <source>
        <dbReference type="ARBA" id="ARBA00022692"/>
    </source>
</evidence>
<keyword evidence="5 8" id="KW-1133">Transmembrane helix</keyword>
<comment type="subcellular location">
    <subcellularLocation>
        <location evidence="1">Cell membrane</location>
        <topology evidence="1">Multi-pass membrane protein</topology>
    </subcellularLocation>
</comment>
<evidence type="ECO:0000256" key="1">
    <source>
        <dbReference type="ARBA" id="ARBA00004651"/>
    </source>
</evidence>
<keyword evidence="10" id="KW-1185">Reference proteome</keyword>
<keyword evidence="2" id="KW-0813">Transport</keyword>
<dbReference type="RefSeq" id="WP_208035320.1">
    <property type="nucleotide sequence ID" value="NZ_CP071839.1"/>
</dbReference>
<organism evidence="9 10">
    <name type="scientific">Streptomyces cyanogenus</name>
    <dbReference type="NCBI Taxonomy" id="80860"/>
    <lineage>
        <taxon>Bacteria</taxon>
        <taxon>Bacillati</taxon>
        <taxon>Actinomycetota</taxon>
        <taxon>Actinomycetes</taxon>
        <taxon>Kitasatosporales</taxon>
        <taxon>Streptomycetaceae</taxon>
        <taxon>Streptomyces</taxon>
    </lineage>
</organism>
<dbReference type="Proteomes" id="UP000663908">
    <property type="component" value="Chromosome"/>
</dbReference>
<dbReference type="EMBL" id="CP071839">
    <property type="protein sequence ID" value="QTE01939.1"/>
    <property type="molecule type" value="Genomic_DNA"/>
</dbReference>
<dbReference type="SUPFAM" id="SSF103473">
    <property type="entry name" value="MFS general substrate transporter"/>
    <property type="match status" value="1"/>
</dbReference>
<protein>
    <submittedName>
        <fullName evidence="9">Uncharacterized protein</fullName>
    </submittedName>
</protein>
<dbReference type="PANTHER" id="PTHR42718">
    <property type="entry name" value="MAJOR FACILITATOR SUPERFAMILY MULTIDRUG TRANSPORTER MFSC"/>
    <property type="match status" value="1"/>
</dbReference>
<evidence type="ECO:0000313" key="10">
    <source>
        <dbReference type="Proteomes" id="UP000663908"/>
    </source>
</evidence>
<feature type="transmembrane region" description="Helical" evidence="8">
    <location>
        <begin position="91"/>
        <end position="109"/>
    </location>
</feature>
<evidence type="ECO:0000256" key="2">
    <source>
        <dbReference type="ARBA" id="ARBA00022448"/>
    </source>
</evidence>
<evidence type="ECO:0000256" key="6">
    <source>
        <dbReference type="ARBA" id="ARBA00023136"/>
    </source>
</evidence>
<dbReference type="Gene3D" id="1.20.1250.20">
    <property type="entry name" value="MFS general substrate transporter like domains"/>
    <property type="match status" value="1"/>
</dbReference>
<accession>A0ABX7U1U3</accession>
<evidence type="ECO:0000256" key="3">
    <source>
        <dbReference type="ARBA" id="ARBA00022475"/>
    </source>
</evidence>
<evidence type="ECO:0000256" key="7">
    <source>
        <dbReference type="ARBA" id="ARBA00023251"/>
    </source>
</evidence>
<keyword evidence="6 8" id="KW-0472">Membrane</keyword>
<evidence type="ECO:0000256" key="5">
    <source>
        <dbReference type="ARBA" id="ARBA00022989"/>
    </source>
</evidence>
<evidence type="ECO:0000256" key="8">
    <source>
        <dbReference type="SAM" id="Phobius"/>
    </source>
</evidence>
<sequence>MTQVLPRLVLVGIGLGTAIAPAMSLATSGVAATDAGVASAAVNTLQQVGGCIGIALLSTMASGAATGYLSGRDPKDTDVLAQAGHAGYSTAYWWSAAVFVTGLIVTALLCRPGVPRQNENAAPAVHM</sequence>
<gene>
    <name evidence="9" type="ORF">S1361_31700</name>
</gene>
<name>A0ABX7U1U3_STRCY</name>
<dbReference type="PANTHER" id="PTHR42718:SF46">
    <property type="entry name" value="BLR6921 PROTEIN"/>
    <property type="match status" value="1"/>
</dbReference>
<reference evidence="9 10" key="1">
    <citation type="submission" date="2021-03" db="EMBL/GenBank/DDBJ databases">
        <title>Complete genome sequence of Streptomyces cyanogenus S136, producer of anticancer angucycline landomycin A.</title>
        <authorList>
            <person name="Hrab P."/>
            <person name="Ruckert C."/>
            <person name="Busche T."/>
            <person name="Ostash I."/>
            <person name="Kalinowski J."/>
            <person name="Fedorenko V."/>
            <person name="Yushchuk O."/>
            <person name="Ostash B."/>
        </authorList>
    </citation>
    <scope>NUCLEOTIDE SEQUENCE [LARGE SCALE GENOMIC DNA]</scope>
    <source>
        <strain evidence="9 10">S136</strain>
    </source>
</reference>
<evidence type="ECO:0000313" key="9">
    <source>
        <dbReference type="EMBL" id="QTE01939.1"/>
    </source>
</evidence>
<dbReference type="InterPro" id="IPR036259">
    <property type="entry name" value="MFS_trans_sf"/>
</dbReference>
<feature type="transmembrane region" description="Helical" evidence="8">
    <location>
        <begin position="47"/>
        <end position="70"/>
    </location>
</feature>
<keyword evidence="3" id="KW-1003">Cell membrane</keyword>